<dbReference type="Proteomes" id="UP001549019">
    <property type="component" value="Unassembled WGS sequence"/>
</dbReference>
<gene>
    <name evidence="2" type="ORF">ABHD89_002132</name>
</gene>
<evidence type="ECO:0000256" key="1">
    <source>
        <dbReference type="SAM" id="Phobius"/>
    </source>
</evidence>
<keyword evidence="1" id="KW-0472">Membrane</keyword>
<dbReference type="RefSeq" id="WP_230822685.1">
    <property type="nucleotide sequence ID" value="NZ_JAJNCU010000008.1"/>
</dbReference>
<comment type="caution">
    <text evidence="2">The sequence shown here is derived from an EMBL/GenBank/DDBJ whole genome shotgun (WGS) entry which is preliminary data.</text>
</comment>
<protein>
    <submittedName>
        <fullName evidence="2">Uncharacterized protein</fullName>
    </submittedName>
</protein>
<sequence>MFKFDKGTVPYHISNLVFYVFTLAVLGLIYYYAFLPPILEVTTAEFFANFGIGEAVGAFFFLIVILIPLLVLFGAVYHLYKLITHGRDRKTAAE</sequence>
<feature type="transmembrane region" description="Helical" evidence="1">
    <location>
        <begin position="16"/>
        <end position="35"/>
    </location>
</feature>
<accession>A0ABV2EBC6</accession>
<organism evidence="2 3">
    <name type="scientific">Salinicoccus halitifaciens</name>
    <dbReference type="NCBI Taxonomy" id="1073415"/>
    <lineage>
        <taxon>Bacteria</taxon>
        <taxon>Bacillati</taxon>
        <taxon>Bacillota</taxon>
        <taxon>Bacilli</taxon>
        <taxon>Bacillales</taxon>
        <taxon>Staphylococcaceae</taxon>
        <taxon>Salinicoccus</taxon>
    </lineage>
</organism>
<name>A0ABV2EBC6_9STAP</name>
<keyword evidence="1" id="KW-1133">Transmembrane helix</keyword>
<dbReference type="EMBL" id="JBDZDV010000006">
    <property type="protein sequence ID" value="MET3111716.1"/>
    <property type="molecule type" value="Genomic_DNA"/>
</dbReference>
<evidence type="ECO:0000313" key="2">
    <source>
        <dbReference type="EMBL" id="MET3111716.1"/>
    </source>
</evidence>
<evidence type="ECO:0000313" key="3">
    <source>
        <dbReference type="Proteomes" id="UP001549019"/>
    </source>
</evidence>
<proteinExistence type="predicted"/>
<keyword evidence="1" id="KW-0812">Transmembrane</keyword>
<feature type="transmembrane region" description="Helical" evidence="1">
    <location>
        <begin position="55"/>
        <end position="80"/>
    </location>
</feature>
<reference evidence="2 3" key="1">
    <citation type="submission" date="2024-05" db="EMBL/GenBank/DDBJ databases">
        <title>Genomic Encyclopedia of Type Strains, Phase IV (KMG-IV): sequencing the most valuable type-strain genomes for metagenomic binning, comparative biology and taxonomic classification.</title>
        <authorList>
            <person name="Goeker M."/>
        </authorList>
    </citation>
    <scope>NUCLEOTIDE SEQUENCE [LARGE SCALE GENOMIC DNA]</scope>
    <source>
        <strain evidence="2 3">DSM 25286</strain>
    </source>
</reference>
<keyword evidence="3" id="KW-1185">Reference proteome</keyword>